<protein>
    <submittedName>
        <fullName evidence="2">Uncharacterized protein</fullName>
    </submittedName>
</protein>
<feature type="signal peptide" evidence="1">
    <location>
        <begin position="1"/>
        <end position="18"/>
    </location>
</feature>
<evidence type="ECO:0000313" key="3">
    <source>
        <dbReference type="EMBL" id="KAF4748802.1"/>
    </source>
</evidence>
<keyword evidence="1" id="KW-0732">Signal</keyword>
<dbReference type="EMBL" id="JABANM010004729">
    <property type="protein sequence ID" value="KAF4748802.1"/>
    <property type="molecule type" value="Genomic_DNA"/>
</dbReference>
<organism evidence="2 4">
    <name type="scientific">Perkinsus olseni</name>
    <name type="common">Perkinsus atlanticus</name>
    <dbReference type="NCBI Taxonomy" id="32597"/>
    <lineage>
        <taxon>Eukaryota</taxon>
        <taxon>Sar</taxon>
        <taxon>Alveolata</taxon>
        <taxon>Perkinsozoa</taxon>
        <taxon>Perkinsea</taxon>
        <taxon>Perkinsida</taxon>
        <taxon>Perkinsidae</taxon>
        <taxon>Perkinsus</taxon>
    </lineage>
</organism>
<dbReference type="Proteomes" id="UP000574390">
    <property type="component" value="Unassembled WGS sequence"/>
</dbReference>
<gene>
    <name evidence="2" type="ORF">FOZ60_007578</name>
    <name evidence="3" type="ORF">FOZ62_031090</name>
</gene>
<evidence type="ECO:0000313" key="4">
    <source>
        <dbReference type="Proteomes" id="UP000541610"/>
    </source>
</evidence>
<sequence>MSFHRGLVLISVIAVTLALKKSGAEVPSQDDAGVVQVHAIESRCKIVQDTPLGKVYFSFTVTPEEGVVHTGLWDVNKKKVYVLDHMRLEMNPTRFQRQEILGF</sequence>
<evidence type="ECO:0000313" key="5">
    <source>
        <dbReference type="Proteomes" id="UP000574390"/>
    </source>
</evidence>
<proteinExistence type="predicted"/>
<evidence type="ECO:0000313" key="2">
    <source>
        <dbReference type="EMBL" id="KAF4694610.1"/>
    </source>
</evidence>
<accession>A0A7J6PGJ4</accession>
<name>A0A7J6PGJ4_PEROL</name>
<feature type="chain" id="PRO_5036400645" evidence="1">
    <location>
        <begin position="19"/>
        <end position="103"/>
    </location>
</feature>
<dbReference type="EMBL" id="JABANP010000030">
    <property type="protein sequence ID" value="KAF4694610.1"/>
    <property type="molecule type" value="Genomic_DNA"/>
</dbReference>
<dbReference type="Proteomes" id="UP000541610">
    <property type="component" value="Unassembled WGS sequence"/>
</dbReference>
<dbReference type="AlphaFoldDB" id="A0A7J6PGJ4"/>
<reference evidence="4 5" key="1">
    <citation type="submission" date="2020-04" db="EMBL/GenBank/DDBJ databases">
        <title>Perkinsus olseni comparative genomics.</title>
        <authorList>
            <person name="Bogema D.R."/>
        </authorList>
    </citation>
    <scope>NUCLEOTIDE SEQUENCE [LARGE SCALE GENOMIC DNA]</scope>
    <source>
        <strain evidence="2">00978-12</strain>
        <strain evidence="3">ATCC PRA-205</strain>
    </source>
</reference>
<comment type="caution">
    <text evidence="2">The sequence shown here is derived from an EMBL/GenBank/DDBJ whole genome shotgun (WGS) entry which is preliminary data.</text>
</comment>
<evidence type="ECO:0000256" key="1">
    <source>
        <dbReference type="SAM" id="SignalP"/>
    </source>
</evidence>